<protein>
    <submittedName>
        <fullName evidence="1">Uncharacterized protein</fullName>
    </submittedName>
</protein>
<keyword evidence="2" id="KW-1185">Reference proteome</keyword>
<dbReference type="RefSeq" id="WP_017742317.1">
    <property type="nucleotide sequence ID" value="NZ_KQ976354.1"/>
</dbReference>
<evidence type="ECO:0000313" key="2">
    <source>
        <dbReference type="Proteomes" id="UP000076925"/>
    </source>
</evidence>
<dbReference type="STRING" id="128403.WA1_48910"/>
<proteinExistence type="predicted"/>
<dbReference type="Proteomes" id="UP000076925">
    <property type="component" value="Unassembled WGS sequence"/>
</dbReference>
<organism evidence="1 2">
    <name type="scientific">Scytonema hofmannii PCC 7110</name>
    <dbReference type="NCBI Taxonomy" id="128403"/>
    <lineage>
        <taxon>Bacteria</taxon>
        <taxon>Bacillati</taxon>
        <taxon>Cyanobacteriota</taxon>
        <taxon>Cyanophyceae</taxon>
        <taxon>Nostocales</taxon>
        <taxon>Scytonemataceae</taxon>
        <taxon>Scytonema</taxon>
    </lineage>
</organism>
<comment type="caution">
    <text evidence="1">The sequence shown here is derived from an EMBL/GenBank/DDBJ whole genome shotgun (WGS) entry which is preliminary data.</text>
</comment>
<reference evidence="1 2" key="1">
    <citation type="journal article" date="2013" name="Genome Biol. Evol.">
        <title>Genomes of Stigonematalean cyanobacteria (subsection V) and the evolution of oxygenic photosynthesis from prokaryotes to plastids.</title>
        <authorList>
            <person name="Dagan T."/>
            <person name="Roettger M."/>
            <person name="Stucken K."/>
            <person name="Landan G."/>
            <person name="Koch R."/>
            <person name="Major P."/>
            <person name="Gould S.B."/>
            <person name="Goremykin V.V."/>
            <person name="Rippka R."/>
            <person name="Tandeau de Marsac N."/>
            <person name="Gugger M."/>
            <person name="Lockhart P.J."/>
            <person name="Allen J.F."/>
            <person name="Brune I."/>
            <person name="Maus I."/>
            <person name="Puhler A."/>
            <person name="Martin W.F."/>
        </authorList>
    </citation>
    <scope>NUCLEOTIDE SEQUENCE [LARGE SCALE GENOMIC DNA]</scope>
    <source>
        <strain evidence="1 2">PCC 7110</strain>
    </source>
</reference>
<dbReference type="AlphaFoldDB" id="A0A139WU31"/>
<accession>A0A139WU31</accession>
<gene>
    <name evidence="1" type="ORF">WA1_48910</name>
</gene>
<dbReference type="EMBL" id="ANNX02000048">
    <property type="protein sequence ID" value="KYC35941.1"/>
    <property type="molecule type" value="Genomic_DNA"/>
</dbReference>
<sequence length="71" mass="8108">MSTKLAKASIVAISNQHFICRNERIISQCAMLNNNNNSWFIYAQLAYSETFAEHIYLLACFSSNTVDETKK</sequence>
<name>A0A139WU31_9CYAN</name>
<evidence type="ECO:0000313" key="1">
    <source>
        <dbReference type="EMBL" id="KYC35941.1"/>
    </source>
</evidence>